<evidence type="ECO:0000256" key="8">
    <source>
        <dbReference type="ARBA" id="ARBA00023014"/>
    </source>
</evidence>
<feature type="binding site" evidence="10">
    <location>
        <position position="68"/>
    </location>
    <ligand>
        <name>substrate</name>
    </ligand>
</feature>
<evidence type="ECO:0000256" key="7">
    <source>
        <dbReference type="ARBA" id="ARBA00023004"/>
    </source>
</evidence>
<dbReference type="UniPathway" id="UPA00060"/>
<comment type="pathway">
    <text evidence="10">Cofactor biosynthesis; thiamine diphosphate biosynthesis.</text>
</comment>
<dbReference type="Pfam" id="PF01964">
    <property type="entry name" value="ThiC_Rad_SAM"/>
    <property type="match status" value="1"/>
</dbReference>
<keyword evidence="8 10" id="KW-0411">Iron-sulfur</keyword>
<feature type="binding site" evidence="10">
    <location>
        <position position="126"/>
    </location>
    <ligand>
        <name>substrate</name>
    </ligand>
</feature>
<gene>
    <name evidence="10 11" type="primary">thiC</name>
    <name evidence="11" type="ORF">BSF38_01472</name>
</gene>
<comment type="function">
    <text evidence="1 10">Catalyzes the synthesis of the hydroxymethylpyrimidine phosphate (HMP-P) moiety of thiamine from aminoimidazole ribotide (AIR) in a radical S-adenosyl-L-methionine (SAM)-dependent reaction.</text>
</comment>
<dbReference type="Proteomes" id="UP000186309">
    <property type="component" value="Chromosome"/>
</dbReference>
<dbReference type="GO" id="GO:0008270">
    <property type="term" value="F:zinc ion binding"/>
    <property type="evidence" value="ECO:0007669"/>
    <property type="project" value="UniProtKB-UniRule"/>
</dbReference>
<dbReference type="SFLD" id="SFLDG01114">
    <property type="entry name" value="phosphomethylpyrimidine_syntha"/>
    <property type="match status" value="1"/>
</dbReference>
<organism evidence="11 12">
    <name type="scientific">Paludisphaera borealis</name>
    <dbReference type="NCBI Taxonomy" id="1387353"/>
    <lineage>
        <taxon>Bacteria</taxon>
        <taxon>Pseudomonadati</taxon>
        <taxon>Planctomycetota</taxon>
        <taxon>Planctomycetia</taxon>
        <taxon>Isosphaerales</taxon>
        <taxon>Isosphaeraceae</taxon>
        <taxon>Paludisphaera</taxon>
    </lineage>
</organism>
<feature type="binding site" evidence="10">
    <location>
        <position position="417"/>
    </location>
    <ligand>
        <name>[4Fe-4S] cluster</name>
        <dbReference type="ChEBI" id="CHEBI:49883"/>
        <note>4Fe-4S-S-AdoMet</note>
    </ligand>
</feature>
<dbReference type="EC" id="4.1.99.17" evidence="10"/>
<dbReference type="PANTHER" id="PTHR30557:SF1">
    <property type="entry name" value="PHOSPHOMETHYLPYRIMIDINE SYNTHASE, CHLOROPLASTIC"/>
    <property type="match status" value="1"/>
</dbReference>
<feature type="binding site" evidence="10">
    <location>
        <position position="288"/>
    </location>
    <ligand>
        <name>substrate</name>
    </ligand>
</feature>
<sequence length="445" mass="48520">MTQIELARQGVVSPEMEYVAKRENLDPELVRSEVARGRMIIPANTVHLGLGLEPMAIGIKAKCKINANIGNSAVTSDVENELAKLKMAVDLGADTVMDLSTGGSIDSIRQAIIKASKVPIGTVPMYQAIQQVKKVEDLTPQDLLAMVEHQAMQGVDYMTLHAGILRDYIPLTAHRLTGIVSRGGSLMAQWMIAHNLENPLYTHFDDLCDIMRQYDVSWSLGDSLRPGSLADASDAAQFAELKTLGELTRRAWARGCQVMVEGPGHVPMDQIAMNMEKQAVECSEAPFYVLGPLVTDIAPGYDHITSAIGAALAGWHGASMLCYVTPKEHLGLPEVEDVRQGVVAYKIAAHAADIARHRTGARDRDDALSRARYSFNWEEQFRLSLDPETARRMHDETLPQEAFKSAAFCSMCGPKFCSMRITEDIRKHAAATAALVNLEPAGAGA</sequence>
<protein>
    <recommendedName>
        <fullName evidence="10">Phosphomethylpyrimidine synthase</fullName>
        <ecNumber evidence="10">4.1.99.17</ecNumber>
    </recommendedName>
    <alternativeName>
        <fullName evidence="10">Hydroxymethylpyrimidine phosphate synthase</fullName>
        <shortName evidence="10">HMP-P synthase</shortName>
        <shortName evidence="10">HMP-phosphate synthase</shortName>
        <shortName evidence="10">HMPP synthase</shortName>
    </alternativeName>
    <alternativeName>
        <fullName evidence="10">Thiamine biosynthesis protein ThiC</fullName>
    </alternativeName>
</protein>
<comment type="similarity">
    <text evidence="10">Belongs to the ThiC family.</text>
</comment>
<dbReference type="AlphaFoldDB" id="A0A1U7CM45"/>
<evidence type="ECO:0000256" key="1">
    <source>
        <dbReference type="ARBA" id="ARBA00003175"/>
    </source>
</evidence>
<evidence type="ECO:0000256" key="10">
    <source>
        <dbReference type="HAMAP-Rule" id="MF_00089"/>
    </source>
</evidence>
<keyword evidence="6 10" id="KW-0784">Thiamine biosynthesis</keyword>
<dbReference type="HAMAP" id="MF_00089">
    <property type="entry name" value="ThiC"/>
    <property type="match status" value="1"/>
</dbReference>
<feature type="binding site" evidence="10">
    <location>
        <position position="409"/>
    </location>
    <ligand>
        <name>[4Fe-4S] cluster</name>
        <dbReference type="ChEBI" id="CHEBI:49883"/>
        <note>4Fe-4S-S-AdoMet</note>
    </ligand>
</feature>
<feature type="binding site" evidence="10">
    <location>
        <begin position="222"/>
        <end position="225"/>
    </location>
    <ligand>
        <name>substrate</name>
    </ligand>
</feature>
<feature type="binding site" evidence="10">
    <location>
        <position position="261"/>
    </location>
    <ligand>
        <name>substrate</name>
    </ligand>
</feature>
<dbReference type="NCBIfam" id="NF009895">
    <property type="entry name" value="PRK13352.1"/>
    <property type="match status" value="1"/>
</dbReference>
<dbReference type="GO" id="GO:0051539">
    <property type="term" value="F:4 iron, 4 sulfur cluster binding"/>
    <property type="evidence" value="ECO:0007669"/>
    <property type="project" value="UniProtKB-KW"/>
</dbReference>
<evidence type="ECO:0000256" key="4">
    <source>
        <dbReference type="ARBA" id="ARBA00022723"/>
    </source>
</evidence>
<proteinExistence type="inferred from homology"/>
<evidence type="ECO:0000256" key="3">
    <source>
        <dbReference type="ARBA" id="ARBA00022691"/>
    </source>
</evidence>
<comment type="cofactor">
    <cofactor evidence="10">
        <name>[4Fe-4S] cluster</name>
        <dbReference type="ChEBI" id="CHEBI:49883"/>
    </cofactor>
    <text evidence="10">Binds 1 [4Fe-4S] cluster per subunit. The cluster is coordinated with 3 cysteines and an exchangeable S-adenosyl-L-methionine.</text>
</comment>
<dbReference type="NCBIfam" id="NF006763">
    <property type="entry name" value="PRK09284.1"/>
    <property type="match status" value="1"/>
</dbReference>
<evidence type="ECO:0000256" key="6">
    <source>
        <dbReference type="ARBA" id="ARBA00022977"/>
    </source>
</evidence>
<keyword evidence="3 10" id="KW-0949">S-adenosyl-L-methionine</keyword>
<dbReference type="STRING" id="1387353.BSF38_01472"/>
<dbReference type="SFLD" id="SFLDS00113">
    <property type="entry name" value="Radical_SAM_Phosphomethylpyrim"/>
    <property type="match status" value="1"/>
</dbReference>
<evidence type="ECO:0000313" key="11">
    <source>
        <dbReference type="EMBL" id="APW60010.1"/>
    </source>
</evidence>
<dbReference type="Gene3D" id="3.20.20.540">
    <property type="entry name" value="Radical SAM ThiC family, central domain"/>
    <property type="match status" value="1"/>
</dbReference>
<evidence type="ECO:0000313" key="12">
    <source>
        <dbReference type="Proteomes" id="UP000186309"/>
    </source>
</evidence>
<keyword evidence="12" id="KW-1185">Reference proteome</keyword>
<dbReference type="EMBL" id="CP019082">
    <property type="protein sequence ID" value="APW60010.1"/>
    <property type="molecule type" value="Genomic_DNA"/>
</dbReference>
<feature type="binding site" evidence="10">
    <location>
        <position position="265"/>
    </location>
    <ligand>
        <name>Zn(2+)</name>
        <dbReference type="ChEBI" id="CHEBI:29105"/>
    </ligand>
</feature>
<dbReference type="RefSeq" id="WP_076344359.1">
    <property type="nucleotide sequence ID" value="NZ_CP019082.1"/>
</dbReference>
<dbReference type="SFLD" id="SFLDF00407">
    <property type="entry name" value="phosphomethylpyrimidine_syntha"/>
    <property type="match status" value="1"/>
</dbReference>
<accession>A0A1U7CM45</accession>
<dbReference type="KEGG" id="pbor:BSF38_01472"/>
<dbReference type="InterPro" id="IPR038521">
    <property type="entry name" value="ThiC/Bza_core_dom"/>
</dbReference>
<dbReference type="GO" id="GO:0009229">
    <property type="term" value="P:thiamine diphosphate biosynthetic process"/>
    <property type="evidence" value="ECO:0007669"/>
    <property type="project" value="UniProtKB-UniRule"/>
</dbReference>
<keyword evidence="7 10" id="KW-0408">Iron</keyword>
<keyword evidence="5 10" id="KW-0862">Zinc</keyword>
<keyword evidence="2 10" id="KW-0004">4Fe-4S</keyword>
<reference evidence="12" key="1">
    <citation type="submission" date="2016-12" db="EMBL/GenBank/DDBJ databases">
        <title>Comparative genomics of four Isosphaeraceae planctomycetes: a common pool of plasmids and glycoside hydrolase genes.</title>
        <authorList>
            <person name="Ivanova A."/>
        </authorList>
    </citation>
    <scope>NUCLEOTIDE SEQUENCE [LARGE SCALE GENOMIC DNA]</scope>
    <source>
        <strain evidence="12">PX4</strain>
    </source>
</reference>
<dbReference type="FunFam" id="3.20.20.540:FF:000001">
    <property type="entry name" value="Phosphomethylpyrimidine synthase"/>
    <property type="match status" value="1"/>
</dbReference>
<feature type="binding site" evidence="10">
    <location>
        <position position="97"/>
    </location>
    <ligand>
        <name>substrate</name>
    </ligand>
</feature>
<dbReference type="Gene3D" id="6.10.250.620">
    <property type="match status" value="1"/>
</dbReference>
<dbReference type="GO" id="GO:0070284">
    <property type="term" value="F:phosphomethylpyrimidine synthase activity"/>
    <property type="evidence" value="ECO:0007669"/>
    <property type="project" value="UniProtKB-EC"/>
</dbReference>
<dbReference type="InterPro" id="IPR002817">
    <property type="entry name" value="ThiC/BzaA/B"/>
</dbReference>
<comment type="catalytic activity">
    <reaction evidence="10">
        <text>5-amino-1-(5-phospho-beta-D-ribosyl)imidazole + S-adenosyl-L-methionine = 4-amino-2-methyl-5-(phosphooxymethyl)pyrimidine + CO + 5'-deoxyadenosine + formate + L-methionine + 3 H(+)</text>
        <dbReference type="Rhea" id="RHEA:24840"/>
        <dbReference type="ChEBI" id="CHEBI:15378"/>
        <dbReference type="ChEBI" id="CHEBI:15740"/>
        <dbReference type="ChEBI" id="CHEBI:17245"/>
        <dbReference type="ChEBI" id="CHEBI:17319"/>
        <dbReference type="ChEBI" id="CHEBI:57844"/>
        <dbReference type="ChEBI" id="CHEBI:58354"/>
        <dbReference type="ChEBI" id="CHEBI:59789"/>
        <dbReference type="ChEBI" id="CHEBI:137981"/>
        <dbReference type="EC" id="4.1.99.17"/>
    </reaction>
</comment>
<dbReference type="InterPro" id="IPR037509">
    <property type="entry name" value="ThiC"/>
</dbReference>
<evidence type="ECO:0000256" key="9">
    <source>
        <dbReference type="ARBA" id="ARBA00023239"/>
    </source>
</evidence>
<keyword evidence="4 10" id="KW-0479">Metal-binding</keyword>
<feature type="binding site" evidence="10">
    <location>
        <position position="412"/>
    </location>
    <ligand>
        <name>[4Fe-4S] cluster</name>
        <dbReference type="ChEBI" id="CHEBI:49883"/>
        <note>4Fe-4S-S-AdoMet</note>
    </ligand>
</feature>
<dbReference type="GO" id="GO:0009228">
    <property type="term" value="P:thiamine biosynthetic process"/>
    <property type="evidence" value="ECO:0007669"/>
    <property type="project" value="UniProtKB-UniRule"/>
</dbReference>
<evidence type="ECO:0000256" key="5">
    <source>
        <dbReference type="ARBA" id="ARBA00022833"/>
    </source>
</evidence>
<name>A0A1U7CM45_9BACT</name>
<dbReference type="NCBIfam" id="TIGR00190">
    <property type="entry name" value="thiC"/>
    <property type="match status" value="1"/>
</dbReference>
<keyword evidence="9 10" id="KW-0456">Lyase</keyword>
<feature type="binding site" evidence="10">
    <location>
        <position position="329"/>
    </location>
    <ligand>
        <name>Zn(2+)</name>
        <dbReference type="ChEBI" id="CHEBI:29105"/>
    </ligand>
</feature>
<dbReference type="OrthoDB" id="9805897at2"/>
<dbReference type="GO" id="GO:0005829">
    <property type="term" value="C:cytosol"/>
    <property type="evidence" value="ECO:0007669"/>
    <property type="project" value="TreeGrafter"/>
</dbReference>
<feature type="binding site" evidence="10">
    <location>
        <begin position="181"/>
        <end position="183"/>
    </location>
    <ligand>
        <name>substrate</name>
    </ligand>
</feature>
<evidence type="ECO:0000256" key="2">
    <source>
        <dbReference type="ARBA" id="ARBA00022485"/>
    </source>
</evidence>
<feature type="binding site" evidence="10">
    <location>
        <position position="161"/>
    </location>
    <ligand>
        <name>substrate</name>
    </ligand>
</feature>
<dbReference type="PANTHER" id="PTHR30557">
    <property type="entry name" value="THIAMINE BIOSYNTHESIS PROTEIN THIC"/>
    <property type="match status" value="1"/>
</dbReference>